<protein>
    <recommendedName>
        <fullName evidence="3">DNA-directed RNA polymerase beta subunit</fullName>
    </recommendedName>
</protein>
<dbReference type="PATRIC" id="fig|1158610.3.peg.1962"/>
<keyword evidence="2" id="KW-1185">Reference proteome</keyword>
<comment type="caution">
    <text evidence="1">The sequence shown here is derived from an EMBL/GenBank/DDBJ whole genome shotgun (WGS) entry which is preliminary data.</text>
</comment>
<gene>
    <name evidence="1" type="ORF">UC3_01968</name>
</gene>
<reference evidence="1 2" key="1">
    <citation type="submission" date="2013-02" db="EMBL/GenBank/DDBJ databases">
        <title>The Genome Sequence of Enterococcus phoeniculicola BAA-412.</title>
        <authorList>
            <consortium name="The Broad Institute Genome Sequencing Platform"/>
            <consortium name="The Broad Institute Genome Sequencing Center for Infectious Disease"/>
            <person name="Earl A.M."/>
            <person name="Gilmore M.S."/>
            <person name="Lebreton F."/>
            <person name="Walker B."/>
            <person name="Young S.K."/>
            <person name="Zeng Q."/>
            <person name="Gargeya S."/>
            <person name="Fitzgerald M."/>
            <person name="Haas B."/>
            <person name="Abouelleil A."/>
            <person name="Alvarado L."/>
            <person name="Arachchi H.M."/>
            <person name="Berlin A.M."/>
            <person name="Chapman S.B."/>
            <person name="Dewar J."/>
            <person name="Goldberg J."/>
            <person name="Griggs A."/>
            <person name="Gujja S."/>
            <person name="Hansen M."/>
            <person name="Howarth C."/>
            <person name="Imamovic A."/>
            <person name="Larimer J."/>
            <person name="McCowan C."/>
            <person name="Murphy C."/>
            <person name="Neiman D."/>
            <person name="Pearson M."/>
            <person name="Priest M."/>
            <person name="Roberts A."/>
            <person name="Saif S."/>
            <person name="Shea T."/>
            <person name="Sisk P."/>
            <person name="Sykes S."/>
            <person name="Wortman J."/>
            <person name="Nusbaum C."/>
            <person name="Birren B."/>
        </authorList>
    </citation>
    <scope>NUCLEOTIDE SEQUENCE [LARGE SCALE GENOMIC DNA]</scope>
    <source>
        <strain evidence="1 2">ATCC BAA-412</strain>
    </source>
</reference>
<evidence type="ECO:0000313" key="1">
    <source>
        <dbReference type="EMBL" id="EOL42991.1"/>
    </source>
</evidence>
<evidence type="ECO:0000313" key="2">
    <source>
        <dbReference type="Proteomes" id="UP000013785"/>
    </source>
</evidence>
<evidence type="ECO:0008006" key="3">
    <source>
        <dbReference type="Google" id="ProtNLM"/>
    </source>
</evidence>
<organism evidence="1 2">
    <name type="scientific">Enterococcus phoeniculicola ATCC BAA-412</name>
    <dbReference type="NCBI Taxonomy" id="1158610"/>
    <lineage>
        <taxon>Bacteria</taxon>
        <taxon>Bacillati</taxon>
        <taxon>Bacillota</taxon>
        <taxon>Bacilli</taxon>
        <taxon>Lactobacillales</taxon>
        <taxon>Enterococcaceae</taxon>
        <taxon>Enterococcus</taxon>
    </lineage>
</organism>
<sequence length="118" mass="13553">MSLMDNYEDRGMVKWAGFYLSEHTAALAEDRMAKLNKSRKKSKLSSQEISELLHHAQVHNKTIAIQREELDGEGNYPADIVGKIDGYDSLGIYISLTKIDYDEIRNVEIIHLEKWSQV</sequence>
<dbReference type="eggNOG" id="ENOG5033CM8">
    <property type="taxonomic scope" value="Bacteria"/>
</dbReference>
<dbReference type="EMBL" id="AJAT01000016">
    <property type="protein sequence ID" value="EOL42991.1"/>
    <property type="molecule type" value="Genomic_DNA"/>
</dbReference>
<dbReference type="STRING" id="154621.RV11_GL003190"/>
<dbReference type="HOGENOM" id="CLU_132560_1_1_9"/>
<proteinExistence type="predicted"/>
<accession>R3W5S9</accession>
<name>R3W5S9_9ENTE</name>
<dbReference type="Proteomes" id="UP000013785">
    <property type="component" value="Unassembled WGS sequence"/>
</dbReference>
<dbReference type="AlphaFoldDB" id="R3W5S9"/>